<keyword evidence="3" id="KW-1185">Reference proteome</keyword>
<gene>
    <name evidence="2" type="ORF">ACFPUY_04190</name>
</gene>
<dbReference type="RefSeq" id="WP_219550711.1">
    <property type="nucleotide sequence ID" value="NZ_JAHKRN010000061.1"/>
</dbReference>
<protein>
    <submittedName>
        <fullName evidence="2">Uncharacterized protein</fullName>
    </submittedName>
</protein>
<reference evidence="3" key="1">
    <citation type="journal article" date="2019" name="Int. J. Syst. Evol. Microbiol.">
        <title>The Global Catalogue of Microorganisms (GCM) 10K type strain sequencing project: providing services to taxonomists for standard genome sequencing and annotation.</title>
        <authorList>
            <consortium name="The Broad Institute Genomics Platform"/>
            <consortium name="The Broad Institute Genome Sequencing Center for Infectious Disease"/>
            <person name="Wu L."/>
            <person name="Ma J."/>
        </authorList>
    </citation>
    <scope>NUCLEOTIDE SEQUENCE [LARGE SCALE GENOMIC DNA]</scope>
    <source>
        <strain evidence="3">CGMCC 4.7106</strain>
    </source>
</reference>
<dbReference type="Proteomes" id="UP001596096">
    <property type="component" value="Unassembled WGS sequence"/>
</dbReference>
<accession>A0ABW1BLZ7</accession>
<evidence type="ECO:0000313" key="2">
    <source>
        <dbReference type="EMBL" id="MFC5814269.1"/>
    </source>
</evidence>
<proteinExistence type="predicted"/>
<feature type="region of interest" description="Disordered" evidence="1">
    <location>
        <begin position="1"/>
        <end position="56"/>
    </location>
</feature>
<comment type="caution">
    <text evidence="2">The sequence shown here is derived from an EMBL/GenBank/DDBJ whole genome shotgun (WGS) entry which is preliminary data.</text>
</comment>
<organism evidence="2 3">
    <name type="scientific">Nonomuraea harbinensis</name>
    <dbReference type="NCBI Taxonomy" id="1286938"/>
    <lineage>
        <taxon>Bacteria</taxon>
        <taxon>Bacillati</taxon>
        <taxon>Actinomycetota</taxon>
        <taxon>Actinomycetes</taxon>
        <taxon>Streptosporangiales</taxon>
        <taxon>Streptosporangiaceae</taxon>
        <taxon>Nonomuraea</taxon>
    </lineage>
</organism>
<evidence type="ECO:0000313" key="3">
    <source>
        <dbReference type="Proteomes" id="UP001596096"/>
    </source>
</evidence>
<dbReference type="EMBL" id="JBHSNW010000002">
    <property type="protein sequence ID" value="MFC5814269.1"/>
    <property type="molecule type" value="Genomic_DNA"/>
</dbReference>
<evidence type="ECO:0000256" key="1">
    <source>
        <dbReference type="SAM" id="MobiDB-lite"/>
    </source>
</evidence>
<name>A0ABW1BLZ7_9ACTN</name>
<sequence>MREVDNLGGAGVHPGEDLGAVADEAKRFDGLTSPPRRTGTRLHGPDGVGTPLHQGQ</sequence>